<dbReference type="Gene3D" id="3.40.190.10">
    <property type="entry name" value="Periplasmic binding protein-like II"/>
    <property type="match status" value="2"/>
</dbReference>
<comment type="caution">
    <text evidence="3">The sequence shown here is derived from an EMBL/GenBank/DDBJ whole genome shotgun (WGS) entry which is preliminary data.</text>
</comment>
<dbReference type="Pfam" id="PF01547">
    <property type="entry name" value="SBP_bac_1"/>
    <property type="match status" value="1"/>
</dbReference>
<name>A0ABP7T3C4_9BURK</name>
<reference evidence="4" key="1">
    <citation type="journal article" date="2019" name="Int. J. Syst. Evol. Microbiol.">
        <title>The Global Catalogue of Microorganisms (GCM) 10K type strain sequencing project: providing services to taxonomists for standard genome sequencing and annotation.</title>
        <authorList>
            <consortium name="The Broad Institute Genomics Platform"/>
            <consortium name="The Broad Institute Genome Sequencing Center for Infectious Disease"/>
            <person name="Wu L."/>
            <person name="Ma J."/>
        </authorList>
    </citation>
    <scope>NUCLEOTIDE SEQUENCE [LARGE SCALE GENOMIC DNA]</scope>
    <source>
        <strain evidence="4">JCM 16673</strain>
    </source>
</reference>
<dbReference type="SUPFAM" id="SSF53850">
    <property type="entry name" value="Periplasmic binding protein-like II"/>
    <property type="match status" value="1"/>
</dbReference>
<dbReference type="PANTHER" id="PTHR43649">
    <property type="entry name" value="ARABINOSE-BINDING PROTEIN-RELATED"/>
    <property type="match status" value="1"/>
</dbReference>
<dbReference type="EMBL" id="BAAAZE010000008">
    <property type="protein sequence ID" value="GAA4020251.1"/>
    <property type="molecule type" value="Genomic_DNA"/>
</dbReference>
<dbReference type="InterPro" id="IPR006059">
    <property type="entry name" value="SBP"/>
</dbReference>
<sequence length="417" mass="44668">MLGIALLAAGCSRTNQDPAPSIQAPITITALIWAPDWPEQMLQTAAAFTAAHPSIHVNVQFMIGNSVEENIKPKVASNTLPDIVSVNPNAYAAELADQGFLADLGTTFAWANMLDSLKPDWTSNKGKHFGISGGVAATLVYYNESMFRKAGITALPADFEAFLAVCAQLKQAGLTPIIWNGGFPNVLGNGPFSSGFANNIVATHPDWKKEIANGSLDLATTEGADIFGKIKLIAERGYVQKNFMNTNYDEGIKLFTEGKVAMAFHGTWASGLLMDGDGFNTGVFLPPWNAHGKMAVPVIGSETGFAVSDTPNKAAALQFLEFMTGEGYPMQQNKRQNIAPMKVVQGTMVSNPKIAAYIDAISAYPVTASPYYAFLPASTITLTHTLLQDVLFGKETPQGAAQRLDDSVKNEARIDNK</sequence>
<organism evidence="3 4">
    <name type="scientific">Actimicrobium antarcticum</name>
    <dbReference type="NCBI Taxonomy" id="1051899"/>
    <lineage>
        <taxon>Bacteria</taxon>
        <taxon>Pseudomonadati</taxon>
        <taxon>Pseudomonadota</taxon>
        <taxon>Betaproteobacteria</taxon>
        <taxon>Burkholderiales</taxon>
        <taxon>Oxalobacteraceae</taxon>
        <taxon>Actimicrobium</taxon>
    </lineage>
</organism>
<evidence type="ECO:0000313" key="3">
    <source>
        <dbReference type="EMBL" id="GAA4020251.1"/>
    </source>
</evidence>
<dbReference type="Proteomes" id="UP001501353">
    <property type="component" value="Unassembled WGS sequence"/>
</dbReference>
<dbReference type="InterPro" id="IPR050490">
    <property type="entry name" value="Bact_solute-bd_prot1"/>
</dbReference>
<comment type="similarity">
    <text evidence="2">Belongs to the bacterial solute-binding protein 1 family.</text>
</comment>
<evidence type="ECO:0008006" key="5">
    <source>
        <dbReference type="Google" id="ProtNLM"/>
    </source>
</evidence>
<keyword evidence="4" id="KW-1185">Reference proteome</keyword>
<gene>
    <name evidence="3" type="ORF">GCM10022212_15870</name>
</gene>
<evidence type="ECO:0000256" key="1">
    <source>
        <dbReference type="ARBA" id="ARBA00004418"/>
    </source>
</evidence>
<evidence type="ECO:0000313" key="4">
    <source>
        <dbReference type="Proteomes" id="UP001501353"/>
    </source>
</evidence>
<accession>A0ABP7T3C4</accession>
<evidence type="ECO:0000256" key="2">
    <source>
        <dbReference type="ARBA" id="ARBA00008520"/>
    </source>
</evidence>
<comment type="subcellular location">
    <subcellularLocation>
        <location evidence="1">Periplasm</location>
    </subcellularLocation>
</comment>
<protein>
    <recommendedName>
        <fullName evidence="5">Sugar ABC transporter substrate-binding protein</fullName>
    </recommendedName>
</protein>
<proteinExistence type="inferred from homology"/>